<comment type="caution">
    <text evidence="1">The sequence shown here is derived from an EMBL/GenBank/DDBJ whole genome shotgun (WGS) entry which is preliminary data.</text>
</comment>
<name>A0A8S4RHT5_9NEOP</name>
<dbReference type="GO" id="GO:0003676">
    <property type="term" value="F:nucleic acid binding"/>
    <property type="evidence" value="ECO:0007669"/>
    <property type="project" value="InterPro"/>
</dbReference>
<proteinExistence type="predicted"/>
<dbReference type="Proteomes" id="UP000838756">
    <property type="component" value="Unassembled WGS sequence"/>
</dbReference>
<dbReference type="PANTHER" id="PTHR33939">
    <property type="entry name" value="PROTEIN CBG22215"/>
    <property type="match status" value="1"/>
</dbReference>
<dbReference type="Gene3D" id="3.30.420.10">
    <property type="entry name" value="Ribonuclease H-like superfamily/Ribonuclease H"/>
    <property type="match status" value="1"/>
</dbReference>
<reference evidence="1" key="1">
    <citation type="submission" date="2022-03" db="EMBL/GenBank/DDBJ databases">
        <authorList>
            <person name="Lindestad O."/>
        </authorList>
    </citation>
    <scope>NUCLEOTIDE SEQUENCE</scope>
</reference>
<gene>
    <name evidence="1" type="primary">jg16951</name>
    <name evidence="1" type="ORF">PAEG_LOCUS14063</name>
</gene>
<sequence length="434" mass="50648">MEYLQFDGSTGSVCEYLYDTMATSKPGTSHTIDPLLLDKEGDFKGYGKETYTLLKYILRELAEEKGNATKCIKDEDPLQRAQRYTGLHMNTLKKLSDGLITVDELTEVSRKCVYDALMSFYLDKNIMPTATELFDSVQDFLPPYEDIRSFKKKLVKMGYIFKKRENCFIIYEKPSIRFERFLYLKHIIQYRKDKRPIYYISEVSLSYKKVWNIDESVSDKHKTQIHLLFAVSSHKGVQFLKRVNKLDTEIFNSWLLNDVMPNLETNSVVILDNTELHCDTYCETPNKNSPNHVLIEWLAFHEIPFIKTMSIVELNALVNKYTDRNVRLYKPDIWLKQNGHDVLRLPDCLNEMTPAAHTRHVINKKIKLKDDLDLKGIENDVNESELTSYSSMLFAEEERLFGLEMKLDVVFDNLMPSIYCENDLYLPSISDSDS</sequence>
<evidence type="ECO:0000313" key="1">
    <source>
        <dbReference type="EMBL" id="CAH2236711.1"/>
    </source>
</evidence>
<dbReference type="AlphaFoldDB" id="A0A8S4RHT5"/>
<accession>A0A8S4RHT5</accession>
<organism evidence="1 2">
    <name type="scientific">Pararge aegeria aegeria</name>
    <dbReference type="NCBI Taxonomy" id="348720"/>
    <lineage>
        <taxon>Eukaryota</taxon>
        <taxon>Metazoa</taxon>
        <taxon>Ecdysozoa</taxon>
        <taxon>Arthropoda</taxon>
        <taxon>Hexapoda</taxon>
        <taxon>Insecta</taxon>
        <taxon>Pterygota</taxon>
        <taxon>Neoptera</taxon>
        <taxon>Endopterygota</taxon>
        <taxon>Lepidoptera</taxon>
        <taxon>Glossata</taxon>
        <taxon>Ditrysia</taxon>
        <taxon>Papilionoidea</taxon>
        <taxon>Nymphalidae</taxon>
        <taxon>Satyrinae</taxon>
        <taxon>Satyrini</taxon>
        <taxon>Parargina</taxon>
        <taxon>Pararge</taxon>
    </lineage>
</organism>
<dbReference type="InterPro" id="IPR036397">
    <property type="entry name" value="RNaseH_sf"/>
</dbReference>
<dbReference type="OrthoDB" id="2266637at2759"/>
<evidence type="ECO:0000313" key="2">
    <source>
        <dbReference type="Proteomes" id="UP000838756"/>
    </source>
</evidence>
<protein>
    <submittedName>
        <fullName evidence="1">Jg16951 protein</fullName>
    </submittedName>
</protein>
<keyword evidence="2" id="KW-1185">Reference proteome</keyword>
<dbReference type="PANTHER" id="PTHR33939:SF1">
    <property type="entry name" value="DUF4371 DOMAIN-CONTAINING PROTEIN"/>
    <property type="match status" value="1"/>
</dbReference>
<dbReference type="EMBL" id="CAKXAJ010025218">
    <property type="protein sequence ID" value="CAH2236711.1"/>
    <property type="molecule type" value="Genomic_DNA"/>
</dbReference>